<organism evidence="9 10">
    <name type="scientific">Anaeramoeba flamelloides</name>
    <dbReference type="NCBI Taxonomy" id="1746091"/>
    <lineage>
        <taxon>Eukaryota</taxon>
        <taxon>Metamonada</taxon>
        <taxon>Anaeramoebidae</taxon>
        <taxon>Anaeramoeba</taxon>
    </lineage>
</organism>
<dbReference type="SMART" id="SM00195">
    <property type="entry name" value="DSPc"/>
    <property type="match status" value="1"/>
</dbReference>
<name>A0AAV7YCB3_9EUKA</name>
<feature type="domain" description="Tyrosine-protein phosphatase" evidence="6">
    <location>
        <begin position="263"/>
        <end position="410"/>
    </location>
</feature>
<dbReference type="GO" id="GO:0005737">
    <property type="term" value="C:cytoplasm"/>
    <property type="evidence" value="ECO:0007669"/>
    <property type="project" value="TreeGrafter"/>
</dbReference>
<keyword evidence="4" id="KW-0904">Protein phosphatase</keyword>
<evidence type="ECO:0000256" key="2">
    <source>
        <dbReference type="ARBA" id="ARBA00013064"/>
    </source>
</evidence>
<dbReference type="PROSITE" id="PS50054">
    <property type="entry name" value="TYR_PHOSPHATASE_DUAL"/>
    <property type="match status" value="1"/>
</dbReference>
<dbReference type="PANTHER" id="PTHR10159:SF519">
    <property type="entry name" value="DUAL SPECIFICITY PROTEIN PHOSPHATASE MPK3"/>
    <property type="match status" value="1"/>
</dbReference>
<evidence type="ECO:0000313" key="10">
    <source>
        <dbReference type="Proteomes" id="UP001146793"/>
    </source>
</evidence>
<dbReference type="Gene3D" id="3.90.190.10">
    <property type="entry name" value="Protein tyrosine phosphatase superfamily"/>
    <property type="match status" value="1"/>
</dbReference>
<feature type="compositionally biased region" description="Polar residues" evidence="5">
    <location>
        <begin position="231"/>
        <end position="240"/>
    </location>
</feature>
<dbReference type="InterPro" id="IPR000387">
    <property type="entry name" value="Tyr_Pase_dom"/>
</dbReference>
<evidence type="ECO:0000256" key="5">
    <source>
        <dbReference type="SAM" id="MobiDB-lite"/>
    </source>
</evidence>
<dbReference type="PROSITE" id="PS50056">
    <property type="entry name" value="TYR_PHOSPHATASE_2"/>
    <property type="match status" value="1"/>
</dbReference>
<proteinExistence type="inferred from homology"/>
<comment type="caution">
    <text evidence="9">The sequence shown here is derived from an EMBL/GenBank/DDBJ whole genome shotgun (WGS) entry which is preliminary data.</text>
</comment>
<dbReference type="InterPro" id="IPR036873">
    <property type="entry name" value="Rhodanese-like_dom_sf"/>
</dbReference>
<feature type="compositionally biased region" description="Basic residues" evidence="5">
    <location>
        <begin position="209"/>
        <end position="227"/>
    </location>
</feature>
<dbReference type="AlphaFoldDB" id="A0AAV7YCB3"/>
<dbReference type="Pfam" id="PF00782">
    <property type="entry name" value="DSPc"/>
    <property type="match status" value="1"/>
</dbReference>
<evidence type="ECO:0000259" key="6">
    <source>
        <dbReference type="PROSITE" id="PS50054"/>
    </source>
</evidence>
<dbReference type="PROSITE" id="PS50206">
    <property type="entry name" value="RHODANESE_3"/>
    <property type="match status" value="1"/>
</dbReference>
<protein>
    <recommendedName>
        <fullName evidence="2">protein-tyrosine-phosphatase</fullName>
        <ecNumber evidence="2">3.1.3.48</ecNumber>
    </recommendedName>
</protein>
<feature type="domain" description="Tyrosine specific protein phosphatases" evidence="7">
    <location>
        <begin position="330"/>
        <end position="388"/>
    </location>
</feature>
<evidence type="ECO:0000256" key="4">
    <source>
        <dbReference type="ARBA" id="ARBA00022912"/>
    </source>
</evidence>
<feature type="compositionally biased region" description="Basic and acidic residues" evidence="5">
    <location>
        <begin position="170"/>
        <end position="207"/>
    </location>
</feature>
<dbReference type="SUPFAM" id="SSF52821">
    <property type="entry name" value="Rhodanese/Cell cycle control phosphatase"/>
    <property type="match status" value="1"/>
</dbReference>
<evidence type="ECO:0000256" key="1">
    <source>
        <dbReference type="ARBA" id="ARBA00008601"/>
    </source>
</evidence>
<reference evidence="9" key="1">
    <citation type="submission" date="2022-08" db="EMBL/GenBank/DDBJ databases">
        <title>Novel sulphate-reducing endosymbionts in the free-living metamonad Anaeramoeba.</title>
        <authorList>
            <person name="Jerlstrom-Hultqvist J."/>
            <person name="Cepicka I."/>
            <person name="Gallot-Lavallee L."/>
            <person name="Salas-Leiva D."/>
            <person name="Curtis B.A."/>
            <person name="Zahonova K."/>
            <person name="Pipaliya S."/>
            <person name="Dacks J."/>
            <person name="Roger A.J."/>
        </authorList>
    </citation>
    <scope>NUCLEOTIDE SEQUENCE</scope>
    <source>
        <strain evidence="9">Busselton2</strain>
    </source>
</reference>
<feature type="domain" description="Rhodanese" evidence="8">
    <location>
        <begin position="28"/>
        <end position="132"/>
    </location>
</feature>
<dbReference type="PANTHER" id="PTHR10159">
    <property type="entry name" value="DUAL SPECIFICITY PROTEIN PHOSPHATASE"/>
    <property type="match status" value="1"/>
</dbReference>
<dbReference type="Pfam" id="PF00581">
    <property type="entry name" value="Rhodanese"/>
    <property type="match status" value="1"/>
</dbReference>
<dbReference type="CDD" id="cd14498">
    <property type="entry name" value="DSP"/>
    <property type="match status" value="1"/>
</dbReference>
<evidence type="ECO:0000256" key="3">
    <source>
        <dbReference type="ARBA" id="ARBA00022801"/>
    </source>
</evidence>
<dbReference type="EC" id="3.1.3.48" evidence="2"/>
<feature type="region of interest" description="Disordered" evidence="5">
    <location>
        <begin position="170"/>
        <end position="240"/>
    </location>
</feature>
<dbReference type="EMBL" id="JANTQA010000063">
    <property type="protein sequence ID" value="KAJ3427437.1"/>
    <property type="molecule type" value="Genomic_DNA"/>
</dbReference>
<dbReference type="PROSITE" id="PS00383">
    <property type="entry name" value="TYR_PHOSPHATASE_1"/>
    <property type="match status" value="1"/>
</dbReference>
<dbReference type="SUPFAM" id="SSF52799">
    <property type="entry name" value="(Phosphotyrosine protein) phosphatases II"/>
    <property type="match status" value="1"/>
</dbReference>
<comment type="similarity">
    <text evidence="1">Belongs to the protein-tyrosine phosphatase family. Non-receptor class dual specificity subfamily.</text>
</comment>
<dbReference type="InterPro" id="IPR016130">
    <property type="entry name" value="Tyr_Pase_AS"/>
</dbReference>
<evidence type="ECO:0000259" key="7">
    <source>
        <dbReference type="PROSITE" id="PS50056"/>
    </source>
</evidence>
<keyword evidence="3" id="KW-0378">Hydrolase</keyword>
<dbReference type="InterPro" id="IPR020422">
    <property type="entry name" value="TYR_PHOSPHATASE_DUAL_dom"/>
</dbReference>
<dbReference type="GO" id="GO:0043409">
    <property type="term" value="P:negative regulation of MAPK cascade"/>
    <property type="evidence" value="ECO:0007669"/>
    <property type="project" value="TreeGrafter"/>
</dbReference>
<dbReference type="InterPro" id="IPR001763">
    <property type="entry name" value="Rhodanese-like_dom"/>
</dbReference>
<gene>
    <name evidence="9" type="ORF">M0812_27023</name>
</gene>
<evidence type="ECO:0000313" key="9">
    <source>
        <dbReference type="EMBL" id="KAJ3427437.1"/>
    </source>
</evidence>
<dbReference type="Gene3D" id="3.40.250.10">
    <property type="entry name" value="Rhodanese-like domain"/>
    <property type="match status" value="1"/>
</dbReference>
<accession>A0AAV7YCB3</accession>
<sequence>MNLLKISTNLPYVSSFQVLNLFTLPTINFAIIDFRSRENFNHKSIRGSLNCPISKIKPERKIQKQLFPIFKGYSRYLYKSRKLLSIVLISNKGEEAFLEPIQSSLQQSNYKNVTILSGGFESFESKYPWLCEGNLKQTINLDLFSQSKIHHHIQNLQNEKNRKEIEKQNKFEKQNKKENESENEKEKENGKQKEKIKKIEKEKDSIPKIKTKKKTIKSKKNTKKKQMNSKPNSPTNQFYTKQRKEVIYKKPITKKNTEVICKHPSEIIPDFLWLGSVRTANNEKVLRLLGIKRIINLSIEVEKENKSDLDLYAKLGIKHRSITFDDKVNVDITQKIERVVNIINENDSKILIHCSMGISRSSAAIIYYLMKFQSLSYQQAFGWVKSCRSLIDPNPGFVKQLKGLEKQLVN</sequence>
<dbReference type="InterPro" id="IPR029021">
    <property type="entry name" value="Prot-tyrosine_phosphatase-like"/>
</dbReference>
<dbReference type="Proteomes" id="UP001146793">
    <property type="component" value="Unassembled WGS sequence"/>
</dbReference>
<dbReference type="InterPro" id="IPR000340">
    <property type="entry name" value="Dual-sp_phosphatase_cat-dom"/>
</dbReference>
<dbReference type="GO" id="GO:0004725">
    <property type="term" value="F:protein tyrosine phosphatase activity"/>
    <property type="evidence" value="ECO:0007669"/>
    <property type="project" value="UniProtKB-EC"/>
</dbReference>
<evidence type="ECO:0000259" key="8">
    <source>
        <dbReference type="PROSITE" id="PS50206"/>
    </source>
</evidence>